<dbReference type="EC" id="1.14.19.-" evidence="4"/>
<evidence type="ECO:0000256" key="1">
    <source>
        <dbReference type="SAM" id="Phobius"/>
    </source>
</evidence>
<organism evidence="4 6">
    <name type="scientific">Thalassovita autumnalis</name>
    <dbReference type="NCBI Taxonomy" id="2072972"/>
    <lineage>
        <taxon>Bacteria</taxon>
        <taxon>Pseudomonadati</taxon>
        <taxon>Pseudomonadota</taxon>
        <taxon>Alphaproteobacteria</taxon>
        <taxon>Rhodobacterales</taxon>
        <taxon>Roseobacteraceae</taxon>
        <taxon>Thalassovita</taxon>
    </lineage>
</organism>
<dbReference type="Pfam" id="PF00487">
    <property type="entry name" value="FA_desaturase"/>
    <property type="match status" value="1"/>
</dbReference>
<keyword evidence="1" id="KW-0472">Membrane</keyword>
<keyword evidence="1" id="KW-0812">Transmembrane</keyword>
<name>A0A0P1FMQ9_9RHOB</name>
<dbReference type="GO" id="GO:0016717">
    <property type="term" value="F:oxidoreductase activity, acting on paired donors, with oxidation of a pair of donors resulting in the reduction of molecular oxygen to two molecules of water"/>
    <property type="evidence" value="ECO:0007669"/>
    <property type="project" value="TreeGrafter"/>
</dbReference>
<evidence type="ECO:0000259" key="2">
    <source>
        <dbReference type="Pfam" id="PF00487"/>
    </source>
</evidence>
<evidence type="ECO:0000313" key="4">
    <source>
        <dbReference type="EMBL" id="CUH73016.1"/>
    </source>
</evidence>
<dbReference type="PANTHER" id="PTHR19353:SF73">
    <property type="entry name" value="FATTY ACID DESATURASE"/>
    <property type="match status" value="1"/>
</dbReference>
<evidence type="ECO:0000313" key="3">
    <source>
        <dbReference type="EMBL" id="CUH69613.1"/>
    </source>
</evidence>
<dbReference type="AlphaFoldDB" id="A0A0P1FMQ9"/>
<feature type="transmembrane region" description="Helical" evidence="1">
    <location>
        <begin position="145"/>
        <end position="164"/>
    </location>
</feature>
<feature type="transmembrane region" description="Helical" evidence="1">
    <location>
        <begin position="23"/>
        <end position="42"/>
    </location>
</feature>
<reference evidence="4 6" key="1">
    <citation type="submission" date="2015-09" db="EMBL/GenBank/DDBJ databases">
        <authorList>
            <consortium name="Swine Surveillance"/>
        </authorList>
    </citation>
    <scope>NUCLEOTIDE SEQUENCE [LARGE SCALE GENOMIC DNA]</scope>
    <source>
        <strain evidence="4 6">5120</strain>
    </source>
</reference>
<dbReference type="Proteomes" id="UP000051887">
    <property type="component" value="Unassembled WGS sequence"/>
</dbReference>
<dbReference type="EMBL" id="CYSB01000040">
    <property type="protein sequence ID" value="CUH69613.1"/>
    <property type="molecule type" value="Genomic_DNA"/>
</dbReference>
<dbReference type="Proteomes" id="UP000051086">
    <property type="component" value="Unassembled WGS sequence"/>
</dbReference>
<proteinExistence type="predicted"/>
<reference evidence="3 5" key="2">
    <citation type="submission" date="2015-09" db="EMBL/GenBank/DDBJ databases">
        <authorList>
            <person name="Rodrigo-Torres L."/>
            <person name="Arahal D.R."/>
        </authorList>
    </citation>
    <scope>NUCLEOTIDE SEQUENCE [LARGE SCALE GENOMIC DNA]</scope>
    <source>
        <strain evidence="3 5">CECT 5118</strain>
    </source>
</reference>
<feature type="transmembrane region" description="Helical" evidence="1">
    <location>
        <begin position="184"/>
        <end position="208"/>
    </location>
</feature>
<feature type="transmembrane region" description="Helical" evidence="1">
    <location>
        <begin position="48"/>
        <end position="67"/>
    </location>
</feature>
<feature type="domain" description="Fatty acid desaturase" evidence="2">
    <location>
        <begin position="47"/>
        <end position="289"/>
    </location>
</feature>
<dbReference type="PANTHER" id="PTHR19353">
    <property type="entry name" value="FATTY ACID DESATURASE 2"/>
    <property type="match status" value="1"/>
</dbReference>
<keyword evidence="1" id="KW-1133">Transmembrane helix</keyword>
<evidence type="ECO:0000313" key="6">
    <source>
        <dbReference type="Proteomes" id="UP000051887"/>
    </source>
</evidence>
<dbReference type="OrthoDB" id="9769653at2"/>
<dbReference type="GO" id="GO:0006629">
    <property type="term" value="P:lipid metabolic process"/>
    <property type="evidence" value="ECO:0007669"/>
    <property type="project" value="InterPro"/>
</dbReference>
<accession>A0A0P1FMQ9</accession>
<keyword evidence="5" id="KW-1185">Reference proteome</keyword>
<dbReference type="GO" id="GO:0016020">
    <property type="term" value="C:membrane"/>
    <property type="evidence" value="ECO:0007669"/>
    <property type="project" value="TreeGrafter"/>
</dbReference>
<dbReference type="InterPro" id="IPR012171">
    <property type="entry name" value="Fatty_acid_desaturase"/>
</dbReference>
<dbReference type="EMBL" id="CYSC01000035">
    <property type="protein sequence ID" value="CUH73016.1"/>
    <property type="molecule type" value="Genomic_DNA"/>
</dbReference>
<gene>
    <name evidence="4" type="primary">des_1</name>
    <name evidence="3" type="synonym">des_2</name>
    <name evidence="3" type="ORF">TL5118_03582</name>
    <name evidence="4" type="ORF">TL5120_02822</name>
</gene>
<sequence>MARNGAEIRRVSRPFMQADDRRAWIEFGATFLLFLLALITALNAIGTWLILIPAVLLTTATALRIYMIQHDCLHRAFFSTNRMNDILGTLISPIAMTPYQATRYIHNQHHAHVADLDRRDTFEIYVMTVKEWQEASWFRRLWYRAYRSPITLILVGPFVFWVILRRFPLVALKTGLGELLLHNVLFFLFNLAIWAYAGWAGIAVWYAAVYIACAGGALIPYCVHNFENVHWGVKPGLDFETAALEGSSVLDWGPLADLVTMNIAYHDLHHLYAKIPGYKLKAAHQALEDAGLIQSEKIGFIDSLKCLRWKLYDEDALKMVPFPRGPVAVTTPAE</sequence>
<keyword evidence="4" id="KW-0560">Oxidoreductase</keyword>
<evidence type="ECO:0000313" key="5">
    <source>
        <dbReference type="Proteomes" id="UP000051086"/>
    </source>
</evidence>
<protein>
    <submittedName>
        <fullName evidence="4">Fatty acid desaturase</fullName>
        <ecNumber evidence="4">1.14.19.-</ecNumber>
    </submittedName>
</protein>
<dbReference type="RefSeq" id="WP_058244174.1">
    <property type="nucleotide sequence ID" value="NZ_CYSB01000040.1"/>
</dbReference>
<dbReference type="InterPro" id="IPR005804">
    <property type="entry name" value="FA_desaturase_dom"/>
</dbReference>